<protein>
    <submittedName>
        <fullName evidence="1">Uncharacterized protein</fullName>
    </submittedName>
</protein>
<accession>A0A6M3L9I1</accession>
<dbReference type="EMBL" id="MT142957">
    <property type="protein sequence ID" value="QJA91049.1"/>
    <property type="molecule type" value="Genomic_DNA"/>
</dbReference>
<reference evidence="1" key="1">
    <citation type="submission" date="2020-03" db="EMBL/GenBank/DDBJ databases">
        <title>The deep terrestrial virosphere.</title>
        <authorList>
            <person name="Holmfeldt K."/>
            <person name="Nilsson E."/>
            <person name="Simone D."/>
            <person name="Lopez-Fernandez M."/>
            <person name="Wu X."/>
            <person name="de Brujin I."/>
            <person name="Lundin D."/>
            <person name="Andersson A."/>
            <person name="Bertilsson S."/>
            <person name="Dopson M."/>
        </authorList>
    </citation>
    <scope>NUCLEOTIDE SEQUENCE</scope>
    <source>
        <strain evidence="1">MM415B03495</strain>
    </source>
</reference>
<sequence>MIPITNDTIRKDIITYKIRISEAESKILSLPIIFKDYQHKKKILLKKTKLENEISHVQNLISIAEKYLE</sequence>
<organism evidence="1">
    <name type="scientific">viral metagenome</name>
    <dbReference type="NCBI Taxonomy" id="1070528"/>
    <lineage>
        <taxon>unclassified sequences</taxon>
        <taxon>metagenomes</taxon>
        <taxon>organismal metagenomes</taxon>
    </lineage>
</organism>
<name>A0A6M3L9I1_9ZZZZ</name>
<gene>
    <name evidence="1" type="ORF">MM415B03495_0003</name>
</gene>
<proteinExistence type="predicted"/>
<dbReference type="AlphaFoldDB" id="A0A6M3L9I1"/>
<evidence type="ECO:0000313" key="1">
    <source>
        <dbReference type="EMBL" id="QJA91049.1"/>
    </source>
</evidence>